<feature type="domain" description="TFIIB-type" evidence="5">
    <location>
        <begin position="7"/>
        <end position="44"/>
    </location>
</feature>
<evidence type="ECO:0000256" key="2">
    <source>
        <dbReference type="ARBA" id="ARBA00022833"/>
    </source>
</evidence>
<keyword evidence="7" id="KW-1185">Reference proteome</keyword>
<dbReference type="InterPro" id="IPR013137">
    <property type="entry name" value="Znf_TFIIB"/>
</dbReference>
<comment type="caution">
    <text evidence="6">The sequence shown here is derived from an EMBL/GenBank/DDBJ whole genome shotgun (WGS) entry which is preliminary data.</text>
</comment>
<evidence type="ECO:0000313" key="7">
    <source>
        <dbReference type="Proteomes" id="UP001595660"/>
    </source>
</evidence>
<protein>
    <submittedName>
        <fullName evidence="6">TFIIB-type zinc ribbon-containing protein</fullName>
    </submittedName>
</protein>
<dbReference type="AlphaFoldDB" id="A0ABD5NEE7"/>
<dbReference type="SUPFAM" id="SSF57783">
    <property type="entry name" value="Zinc beta-ribbon"/>
    <property type="match status" value="1"/>
</dbReference>
<evidence type="ECO:0000259" key="5">
    <source>
        <dbReference type="Pfam" id="PF08271"/>
    </source>
</evidence>
<evidence type="ECO:0000256" key="4">
    <source>
        <dbReference type="ARBA" id="ARBA00023163"/>
    </source>
</evidence>
<dbReference type="Pfam" id="PF08271">
    <property type="entry name" value="Zn_Ribbon_TF"/>
    <property type="match status" value="1"/>
</dbReference>
<name>A0ABD5NEE7_9EURY</name>
<dbReference type="RefSeq" id="WP_232571213.1">
    <property type="nucleotide sequence ID" value="NZ_CP089466.1"/>
</dbReference>
<evidence type="ECO:0000313" key="6">
    <source>
        <dbReference type="EMBL" id="MFC3477662.1"/>
    </source>
</evidence>
<evidence type="ECO:0000256" key="3">
    <source>
        <dbReference type="ARBA" id="ARBA00023015"/>
    </source>
</evidence>
<keyword evidence="1" id="KW-0863">Zinc-finger</keyword>
<keyword evidence="1" id="KW-0479">Metal-binding</keyword>
<evidence type="ECO:0000256" key="1">
    <source>
        <dbReference type="ARBA" id="ARBA00022771"/>
    </source>
</evidence>
<gene>
    <name evidence="6" type="ORF">ACFOKC_07985</name>
</gene>
<keyword evidence="2" id="KW-0862">Zinc</keyword>
<sequence length="97" mass="10740">MSQSANCPECEGVVRRQNTERVCADCGLVVDEDRIDRGPEWRTFADDDGTNPERTGAPLIRPCRERLVTTPRCRAVLEFSPLDTGKYRTGKLGSVAA</sequence>
<reference evidence="6 7" key="1">
    <citation type="journal article" date="2019" name="Int. J. Syst. Evol. Microbiol.">
        <title>The Global Catalogue of Microorganisms (GCM) 10K type strain sequencing project: providing services to taxonomists for standard genome sequencing and annotation.</title>
        <authorList>
            <consortium name="The Broad Institute Genomics Platform"/>
            <consortium name="The Broad Institute Genome Sequencing Center for Infectious Disease"/>
            <person name="Wu L."/>
            <person name="Ma J."/>
        </authorList>
    </citation>
    <scope>NUCLEOTIDE SEQUENCE [LARGE SCALE GENOMIC DNA]</scope>
    <source>
        <strain evidence="6 7">CGMCC 1.12562</strain>
    </source>
</reference>
<organism evidence="6 7">
    <name type="scientific">Halobacterium litoreum</name>
    <dbReference type="NCBI Taxonomy" id="2039234"/>
    <lineage>
        <taxon>Archaea</taxon>
        <taxon>Methanobacteriati</taxon>
        <taxon>Methanobacteriota</taxon>
        <taxon>Stenosarchaea group</taxon>
        <taxon>Halobacteria</taxon>
        <taxon>Halobacteriales</taxon>
        <taxon>Halobacteriaceae</taxon>
        <taxon>Halobacterium</taxon>
    </lineage>
</organism>
<keyword evidence="3" id="KW-0805">Transcription regulation</keyword>
<dbReference type="Gene3D" id="1.10.472.170">
    <property type="match status" value="1"/>
</dbReference>
<dbReference type="PRINTS" id="PR00685">
    <property type="entry name" value="TIFACTORIIB"/>
</dbReference>
<dbReference type="InterPro" id="IPR000812">
    <property type="entry name" value="TFIIB"/>
</dbReference>
<proteinExistence type="predicted"/>
<dbReference type="Proteomes" id="UP001595660">
    <property type="component" value="Unassembled WGS sequence"/>
</dbReference>
<dbReference type="GO" id="GO:0008270">
    <property type="term" value="F:zinc ion binding"/>
    <property type="evidence" value="ECO:0007669"/>
    <property type="project" value="UniProtKB-KW"/>
</dbReference>
<accession>A0ABD5NEE7</accession>
<keyword evidence="4" id="KW-0804">Transcription</keyword>
<dbReference type="GeneID" id="69116405"/>
<dbReference type="EMBL" id="JBHRWN010000002">
    <property type="protein sequence ID" value="MFC3477662.1"/>
    <property type="molecule type" value="Genomic_DNA"/>
</dbReference>